<evidence type="ECO:0000313" key="4">
    <source>
        <dbReference type="Proteomes" id="UP000564378"/>
    </source>
</evidence>
<reference evidence="3 4" key="1">
    <citation type="submission" date="2020-08" db="EMBL/GenBank/DDBJ databases">
        <title>Draft genome sequence of Parasphingopyxis sp. GrpM-11.</title>
        <authorList>
            <person name="Oh J."/>
            <person name="Roh D.-H."/>
        </authorList>
    </citation>
    <scope>NUCLEOTIDE SEQUENCE [LARGE SCALE GENOMIC DNA]</scope>
    <source>
        <strain evidence="3 4">GrpM-11</strain>
    </source>
</reference>
<feature type="chain" id="PRO_5032833884" description="Lipoprotein" evidence="2">
    <location>
        <begin position="19"/>
        <end position="202"/>
    </location>
</feature>
<name>A0A842HYG5_9SPHN</name>
<gene>
    <name evidence="3" type="ORF">H6P80_10115</name>
</gene>
<sequence>MLRLTIATLAAISLTACSSEPASEAGDSGAEAAETAQAAETAEEPQLTAEGYGALRIGMTVDEITAEFGEDANPEAVGGPDPESCSQFRPQRAPEGLLLMIEQGVLTRVSIIDPGVETDAGLTVGATSAAVRAAYGEAIQASPHTYVEAPGEYLTVWSTGTPEGPYVQDANARGIRYEVGEDGTVQVIHAGGPSIQYVEGCA</sequence>
<accession>A0A842HYG5</accession>
<dbReference type="EMBL" id="JACJVJ010000002">
    <property type="protein sequence ID" value="MBC2777972.1"/>
    <property type="molecule type" value="Genomic_DNA"/>
</dbReference>
<feature type="signal peptide" evidence="2">
    <location>
        <begin position="1"/>
        <end position="18"/>
    </location>
</feature>
<feature type="region of interest" description="Disordered" evidence="1">
    <location>
        <begin position="18"/>
        <end position="49"/>
    </location>
</feature>
<dbReference type="RefSeq" id="WP_185801268.1">
    <property type="nucleotide sequence ID" value="NZ_JACJVJ010000002.1"/>
</dbReference>
<proteinExistence type="predicted"/>
<protein>
    <recommendedName>
        <fullName evidence="5">Lipoprotein</fullName>
    </recommendedName>
</protein>
<keyword evidence="4" id="KW-1185">Reference proteome</keyword>
<evidence type="ECO:0008006" key="5">
    <source>
        <dbReference type="Google" id="ProtNLM"/>
    </source>
</evidence>
<evidence type="ECO:0000256" key="1">
    <source>
        <dbReference type="SAM" id="MobiDB-lite"/>
    </source>
</evidence>
<dbReference type="Proteomes" id="UP000564378">
    <property type="component" value="Unassembled WGS sequence"/>
</dbReference>
<dbReference type="PROSITE" id="PS51257">
    <property type="entry name" value="PROKAR_LIPOPROTEIN"/>
    <property type="match status" value="1"/>
</dbReference>
<keyword evidence="2" id="KW-0732">Signal</keyword>
<evidence type="ECO:0000313" key="3">
    <source>
        <dbReference type="EMBL" id="MBC2777972.1"/>
    </source>
</evidence>
<comment type="caution">
    <text evidence="3">The sequence shown here is derived from an EMBL/GenBank/DDBJ whole genome shotgun (WGS) entry which is preliminary data.</text>
</comment>
<evidence type="ECO:0000256" key="2">
    <source>
        <dbReference type="SAM" id="SignalP"/>
    </source>
</evidence>
<dbReference type="AlphaFoldDB" id="A0A842HYG5"/>
<organism evidence="3 4">
    <name type="scientific">Parasphingopyxis marina</name>
    <dbReference type="NCBI Taxonomy" id="2761622"/>
    <lineage>
        <taxon>Bacteria</taxon>
        <taxon>Pseudomonadati</taxon>
        <taxon>Pseudomonadota</taxon>
        <taxon>Alphaproteobacteria</taxon>
        <taxon>Sphingomonadales</taxon>
        <taxon>Sphingomonadaceae</taxon>
        <taxon>Parasphingopyxis</taxon>
    </lineage>
</organism>